<proteinExistence type="inferred from homology"/>
<evidence type="ECO:0000259" key="6">
    <source>
        <dbReference type="SMART" id="SM00829"/>
    </source>
</evidence>
<accession>A0AB73ISQ5</accession>
<dbReference type="Pfam" id="PF00107">
    <property type="entry name" value="ADH_zinc_N"/>
    <property type="match status" value="1"/>
</dbReference>
<dbReference type="Proteomes" id="UP001229486">
    <property type="component" value="Unassembled WGS sequence"/>
</dbReference>
<dbReference type="InterPro" id="IPR020843">
    <property type="entry name" value="ER"/>
</dbReference>
<dbReference type="InterPro" id="IPR011032">
    <property type="entry name" value="GroES-like_sf"/>
</dbReference>
<dbReference type="RefSeq" id="WP_392395766.1">
    <property type="nucleotide sequence ID" value="NZ_JAURTK010000015.1"/>
</dbReference>
<dbReference type="SMART" id="SM00829">
    <property type="entry name" value="PKS_ER"/>
    <property type="match status" value="1"/>
</dbReference>
<evidence type="ECO:0000256" key="1">
    <source>
        <dbReference type="ARBA" id="ARBA00001947"/>
    </source>
</evidence>
<evidence type="ECO:0000313" key="7">
    <source>
        <dbReference type="EMBL" id="MDP9651047.1"/>
    </source>
</evidence>
<gene>
    <name evidence="7" type="ORF">J2793_006522</name>
</gene>
<dbReference type="PANTHER" id="PTHR43350:SF17">
    <property type="entry name" value="NAD-DEPENDENT ALCOHOL DEHYDROGENASE"/>
    <property type="match status" value="1"/>
</dbReference>
<keyword evidence="3" id="KW-0479">Metal-binding</keyword>
<evidence type="ECO:0000256" key="2">
    <source>
        <dbReference type="ARBA" id="ARBA00008072"/>
    </source>
</evidence>
<evidence type="ECO:0000256" key="5">
    <source>
        <dbReference type="ARBA" id="ARBA00023002"/>
    </source>
</evidence>
<organism evidence="7 8">
    <name type="scientific">Paraburkholderia caledonica</name>
    <dbReference type="NCBI Taxonomy" id="134536"/>
    <lineage>
        <taxon>Bacteria</taxon>
        <taxon>Pseudomonadati</taxon>
        <taxon>Pseudomonadota</taxon>
        <taxon>Betaproteobacteria</taxon>
        <taxon>Burkholderiales</taxon>
        <taxon>Burkholderiaceae</taxon>
        <taxon>Paraburkholderia</taxon>
    </lineage>
</organism>
<protein>
    <submittedName>
        <fullName evidence="7">Alcohol dehydrogenase</fullName>
        <ecNumber evidence="7">1.1.1.1</ecNumber>
    </submittedName>
</protein>
<dbReference type="AlphaFoldDB" id="A0AB73ISQ5"/>
<dbReference type="Pfam" id="PF08240">
    <property type="entry name" value="ADH_N"/>
    <property type="match status" value="1"/>
</dbReference>
<keyword evidence="5 7" id="KW-0560">Oxidoreductase</keyword>
<dbReference type="PANTHER" id="PTHR43350">
    <property type="entry name" value="NAD-DEPENDENT ALCOHOL DEHYDROGENASE"/>
    <property type="match status" value="1"/>
</dbReference>
<evidence type="ECO:0000256" key="3">
    <source>
        <dbReference type="ARBA" id="ARBA00022723"/>
    </source>
</evidence>
<sequence>MRAWQLEKLGGALTLVDRPVPEARPGSVVVRMQSSALMSYMRDYVDGKLPVYHVPSRPFVPGGNGVGIVESVGRDVWHLKCGQRVVISSHFVAQENVRDPAQMLIGVTAGSEAGFRMQDDWPDGTLAEYALLPASTVTPADQVSGLDGRTLVTTMRYVVPYGGLLRGRLAAGETIIVSGATGAYGSAAVRLAVAMGAARVVALGRNAQALAQLVASAGPRVVPVAATGDAAKDAATLREAAGGAAQMAFDMVGNARDPNMTLAALRALAFGGRLVLMGSMAVPLPIPYTEVMLNGWEILGQFMYPRTAYAQLLTLIGSGLLSADGIRAVEFPFSDVPNAIDAAATAPSADCVVINHEV</sequence>
<comment type="caution">
    <text evidence="7">The sequence shown here is derived from an EMBL/GenBank/DDBJ whole genome shotgun (WGS) entry which is preliminary data.</text>
</comment>
<keyword evidence="4" id="KW-0862">Zinc</keyword>
<dbReference type="Gene3D" id="3.40.50.720">
    <property type="entry name" value="NAD(P)-binding Rossmann-like Domain"/>
    <property type="match status" value="1"/>
</dbReference>
<dbReference type="Gene3D" id="3.90.180.10">
    <property type="entry name" value="Medium-chain alcohol dehydrogenases, catalytic domain"/>
    <property type="match status" value="1"/>
</dbReference>
<comment type="similarity">
    <text evidence="2">Belongs to the zinc-containing alcohol dehydrogenase family.</text>
</comment>
<evidence type="ECO:0000313" key="8">
    <source>
        <dbReference type="Proteomes" id="UP001229486"/>
    </source>
</evidence>
<dbReference type="EC" id="1.1.1.1" evidence="7"/>
<reference evidence="7" key="1">
    <citation type="submission" date="2023-07" db="EMBL/GenBank/DDBJ databases">
        <title>Sorghum-associated microbial communities from plants grown in Nebraska, USA.</title>
        <authorList>
            <person name="Schachtman D."/>
        </authorList>
    </citation>
    <scope>NUCLEOTIDE SEQUENCE</scope>
    <source>
        <strain evidence="7">DS1061</strain>
    </source>
</reference>
<name>A0AB73ISQ5_9BURK</name>
<dbReference type="SUPFAM" id="SSF50129">
    <property type="entry name" value="GroES-like"/>
    <property type="match status" value="1"/>
</dbReference>
<dbReference type="GO" id="GO:0004022">
    <property type="term" value="F:alcohol dehydrogenase (NAD+) activity"/>
    <property type="evidence" value="ECO:0007669"/>
    <property type="project" value="UniProtKB-EC"/>
</dbReference>
<dbReference type="InterPro" id="IPR013154">
    <property type="entry name" value="ADH-like_N"/>
</dbReference>
<dbReference type="InterPro" id="IPR013149">
    <property type="entry name" value="ADH-like_C"/>
</dbReference>
<dbReference type="SUPFAM" id="SSF51735">
    <property type="entry name" value="NAD(P)-binding Rossmann-fold domains"/>
    <property type="match status" value="1"/>
</dbReference>
<dbReference type="InterPro" id="IPR036291">
    <property type="entry name" value="NAD(P)-bd_dom_sf"/>
</dbReference>
<comment type="cofactor">
    <cofactor evidence="1">
        <name>Zn(2+)</name>
        <dbReference type="ChEBI" id="CHEBI:29105"/>
    </cofactor>
</comment>
<feature type="domain" description="Enoyl reductase (ER)" evidence="6">
    <location>
        <begin position="10"/>
        <end position="354"/>
    </location>
</feature>
<dbReference type="GO" id="GO:0046872">
    <property type="term" value="F:metal ion binding"/>
    <property type="evidence" value="ECO:0007669"/>
    <property type="project" value="UniProtKB-KW"/>
</dbReference>
<evidence type="ECO:0000256" key="4">
    <source>
        <dbReference type="ARBA" id="ARBA00022833"/>
    </source>
</evidence>
<dbReference type="EMBL" id="JAURTK010000015">
    <property type="protein sequence ID" value="MDP9651047.1"/>
    <property type="molecule type" value="Genomic_DNA"/>
</dbReference>